<dbReference type="GO" id="GO:0036297">
    <property type="term" value="P:interstrand cross-link repair"/>
    <property type="evidence" value="ECO:0007669"/>
    <property type="project" value="InterPro"/>
</dbReference>
<dbReference type="PANTHER" id="PTHR32094">
    <property type="entry name" value="FANCONI ANEMIA GROUP E PROTEIN"/>
    <property type="match status" value="1"/>
</dbReference>
<gene>
    <name evidence="3" type="primary">fance</name>
</gene>
<dbReference type="InParanoid" id="A0A672KT82"/>
<dbReference type="Proteomes" id="UP000472262">
    <property type="component" value="Unassembled WGS sequence"/>
</dbReference>
<reference evidence="3" key="1">
    <citation type="submission" date="2025-08" db="UniProtKB">
        <authorList>
            <consortium name="Ensembl"/>
        </authorList>
    </citation>
    <scope>IDENTIFICATION</scope>
</reference>
<dbReference type="AlphaFoldDB" id="A0A672KT82"/>
<sequence>MDLKAVLQRFDGRSRLLVHSLHSGAAGASNAQTVFNKQRRSDPDVTLNPFLETLCQQEACVREDSLVLKPLVCLFSEGFKRNLLCFLHLIHPGLPKDHVLHLLQCLTQDDVENQWTCTLIKQLQRDIEGTRKGTLLTSDGTGKLKSLCERFRNANAKGKWAYCFEALEAEDKETNMPVLSQKKRKSNSMDHDGDAQEDHQSKRVKMDFCPSEEEERLTEEEDPKMRMSQLQQSAASVSQARSDVLGSSKNLPDHMKAAVPVIKELLDTESAWDESSVSALKVFHECDPDEVEVLCSMLCLSEASEQSLPQFCSCLLDLSPDLSHSTASAVITHLLLPKILSLAEPASRCLVTAAMSLCTRYPRPTCQALIEPVLRKGQTGSAQAEVLCRLVVDCLEPHHRLLVFRTILGVSWDEGVLSVIHALLDSKLELREEDFSLFTDQLCSQSPHFSKSMKFAKMLLSVLTKYQSHVNPACHHTLSSCLSFNETFLKKSLQAALKRISL</sequence>
<proteinExistence type="predicted"/>
<accession>A0A672KT82</accession>
<evidence type="ECO:0000313" key="3">
    <source>
        <dbReference type="Ensembl" id="ENSSGRP00000013043.1"/>
    </source>
</evidence>
<dbReference type="GeneID" id="107549969"/>
<name>A0A672KT82_SINGR</name>
<feature type="compositionally biased region" description="Acidic residues" evidence="1">
    <location>
        <begin position="210"/>
        <end position="222"/>
    </location>
</feature>
<evidence type="ECO:0000259" key="2">
    <source>
        <dbReference type="Pfam" id="PF11510"/>
    </source>
</evidence>
<feature type="domain" description="Fanconi Anaemia group E protein C-terminal" evidence="2">
    <location>
        <begin position="247"/>
        <end position="500"/>
    </location>
</feature>
<dbReference type="OMA" id="LRLPWIC"/>
<dbReference type="Ensembl" id="ENSSGRT00000014115.1">
    <property type="protein sequence ID" value="ENSSGRP00000013043.1"/>
    <property type="gene ID" value="ENSSGRG00000008303.1"/>
</dbReference>
<dbReference type="GO" id="GO:0043240">
    <property type="term" value="C:Fanconi anaemia nuclear complex"/>
    <property type="evidence" value="ECO:0007669"/>
    <property type="project" value="InterPro"/>
</dbReference>
<dbReference type="KEGG" id="sgh:107549969"/>
<reference evidence="3" key="2">
    <citation type="submission" date="2025-09" db="UniProtKB">
        <authorList>
            <consortium name="Ensembl"/>
        </authorList>
    </citation>
    <scope>IDENTIFICATION</scope>
</reference>
<evidence type="ECO:0000313" key="4">
    <source>
        <dbReference type="Proteomes" id="UP000472262"/>
    </source>
</evidence>
<dbReference type="InterPro" id="IPR039685">
    <property type="entry name" value="FANCE"/>
</dbReference>
<feature type="region of interest" description="Disordered" evidence="1">
    <location>
        <begin position="175"/>
        <end position="249"/>
    </location>
</feature>
<dbReference type="PANTHER" id="PTHR32094:SF5">
    <property type="entry name" value="FANCONI ANEMIA GROUP E PROTEIN"/>
    <property type="match status" value="1"/>
</dbReference>
<dbReference type="RefSeq" id="XP_016086643.1">
    <property type="nucleotide sequence ID" value="XM_016231157.1"/>
</dbReference>
<dbReference type="OrthoDB" id="2449818at2759"/>
<evidence type="ECO:0000256" key="1">
    <source>
        <dbReference type="SAM" id="MobiDB-lite"/>
    </source>
</evidence>
<dbReference type="CTD" id="2178"/>
<dbReference type="CDD" id="cd07439">
    <property type="entry name" value="FANCE_c-term"/>
    <property type="match status" value="1"/>
</dbReference>
<feature type="compositionally biased region" description="Low complexity" evidence="1">
    <location>
        <begin position="228"/>
        <end position="240"/>
    </location>
</feature>
<dbReference type="InterPro" id="IPR021025">
    <property type="entry name" value="Fanconi_anaemia_gr_E_prot_C"/>
</dbReference>
<feature type="compositionally biased region" description="Basic and acidic residues" evidence="1">
    <location>
        <begin position="187"/>
        <end position="206"/>
    </location>
</feature>
<dbReference type="Pfam" id="PF11510">
    <property type="entry name" value="FA_FANCE"/>
    <property type="match status" value="1"/>
</dbReference>
<protein>
    <submittedName>
        <fullName evidence="3">Fanconi anemia group E protein-like</fullName>
    </submittedName>
</protein>
<dbReference type="Gene3D" id="1.25.40.480">
    <property type="match status" value="1"/>
</dbReference>
<organism evidence="3 4">
    <name type="scientific">Sinocyclocheilus grahami</name>
    <name type="common">Dianchi golden-line fish</name>
    <name type="synonym">Barbus grahami</name>
    <dbReference type="NCBI Taxonomy" id="75366"/>
    <lineage>
        <taxon>Eukaryota</taxon>
        <taxon>Metazoa</taxon>
        <taxon>Chordata</taxon>
        <taxon>Craniata</taxon>
        <taxon>Vertebrata</taxon>
        <taxon>Euteleostomi</taxon>
        <taxon>Actinopterygii</taxon>
        <taxon>Neopterygii</taxon>
        <taxon>Teleostei</taxon>
        <taxon>Ostariophysi</taxon>
        <taxon>Cypriniformes</taxon>
        <taxon>Cyprinidae</taxon>
        <taxon>Cyprininae</taxon>
        <taxon>Sinocyclocheilus</taxon>
    </lineage>
</organism>
<keyword evidence="4" id="KW-1185">Reference proteome</keyword>